<protein>
    <submittedName>
        <fullName evidence="1">Uncharacterized protein</fullName>
    </submittedName>
</protein>
<dbReference type="AlphaFoldDB" id="A0A6V7RNW9"/>
<gene>
    <name evidence="1" type="ORF">JEOSCH030_01744</name>
</gene>
<accession>A0A6V7RNW9</accession>
<dbReference type="RefSeq" id="WP_186088533.1">
    <property type="nucleotide sequence ID" value="NZ_BMDB01000004.1"/>
</dbReference>
<keyword evidence="2" id="KW-1185">Reference proteome</keyword>
<reference evidence="1 2" key="1">
    <citation type="submission" date="2020-07" db="EMBL/GenBank/DDBJ databases">
        <authorList>
            <person name="Criscuolo A."/>
        </authorList>
    </citation>
    <scope>NUCLEOTIDE SEQUENCE [LARGE SCALE GENOMIC DNA]</scope>
    <source>
        <strain evidence="2">CIP 111030</strain>
    </source>
</reference>
<sequence length="140" mass="16398">MDKMIQRIWQYSNYYGDMLATAVRLHNEGEDYAATLVLYNATELICKSVRENYNQNFSQDLSHLQKNGLLSEDDYEFLSNNEFGVRGIRNKMMHRDAYQFCLEDSEGIVLPFADDGTWEIIFDNYGPRIIKILYSIINES</sequence>
<proteinExistence type="predicted"/>
<evidence type="ECO:0000313" key="2">
    <source>
        <dbReference type="Proteomes" id="UP000521032"/>
    </source>
</evidence>
<name>A0A6V7RNW9_9BACL</name>
<dbReference type="EMBL" id="CAJEWE010000011">
    <property type="protein sequence ID" value="CAD2079929.1"/>
    <property type="molecule type" value="Genomic_DNA"/>
</dbReference>
<evidence type="ECO:0000313" key="1">
    <source>
        <dbReference type="EMBL" id="CAD2079929.1"/>
    </source>
</evidence>
<organism evidence="1 2">
    <name type="scientific">Phocicoccus schoeneichii</name>
    <dbReference type="NCBI Taxonomy" id="1812261"/>
    <lineage>
        <taxon>Bacteria</taxon>
        <taxon>Bacillati</taxon>
        <taxon>Bacillota</taxon>
        <taxon>Bacilli</taxon>
        <taxon>Bacillales</taxon>
        <taxon>Salinicoccaceae</taxon>
        <taxon>Phocicoccus</taxon>
    </lineage>
</organism>
<comment type="caution">
    <text evidence="1">The sequence shown here is derived from an EMBL/GenBank/DDBJ whole genome shotgun (WGS) entry which is preliminary data.</text>
</comment>
<dbReference type="Proteomes" id="UP000521032">
    <property type="component" value="Unassembled WGS sequence"/>
</dbReference>